<dbReference type="Pfam" id="PF18697">
    <property type="entry name" value="MLVIN_C"/>
    <property type="match status" value="1"/>
</dbReference>
<feature type="domain" description="Murine leukemia virus integrase C-terminal" evidence="6">
    <location>
        <begin position="8"/>
        <end position="54"/>
    </location>
</feature>
<evidence type="ECO:0000256" key="3">
    <source>
        <dbReference type="ARBA" id="ARBA00022722"/>
    </source>
</evidence>
<protein>
    <recommendedName>
        <fullName evidence="6">Murine leukemia virus integrase C-terminal domain-containing protein</fullName>
    </recommendedName>
</protein>
<evidence type="ECO:0000256" key="2">
    <source>
        <dbReference type="ARBA" id="ARBA00022695"/>
    </source>
</evidence>
<keyword evidence="4" id="KW-0255">Endonuclease</keyword>
<dbReference type="GO" id="GO:0016787">
    <property type="term" value="F:hydrolase activity"/>
    <property type="evidence" value="ECO:0007669"/>
    <property type="project" value="UniProtKB-KW"/>
</dbReference>
<evidence type="ECO:0000256" key="1">
    <source>
        <dbReference type="ARBA" id="ARBA00022679"/>
    </source>
</evidence>
<dbReference type="InterPro" id="IPR040643">
    <property type="entry name" value="MLVIN_C"/>
</dbReference>
<reference evidence="7 8" key="1">
    <citation type="journal article" date="2020" name="G3 (Bethesda)">
        <title>Draft Genome of the Common Snapping Turtle, Chelydra serpentina, a Model for Phenotypic Plasticity in Reptiles.</title>
        <authorList>
            <person name="Das D."/>
            <person name="Singh S.K."/>
            <person name="Bierstedt J."/>
            <person name="Erickson A."/>
            <person name="Galli G.L.J."/>
            <person name="Crossley D.A. 2nd"/>
            <person name="Rhen T."/>
        </authorList>
    </citation>
    <scope>NUCLEOTIDE SEQUENCE [LARGE SCALE GENOMIC DNA]</scope>
    <source>
        <strain evidence="7">KW</strain>
    </source>
</reference>
<name>A0A8T1S8A5_CHESE</name>
<accession>A0A8T1S8A5</accession>
<evidence type="ECO:0000259" key="6">
    <source>
        <dbReference type="Pfam" id="PF18697"/>
    </source>
</evidence>
<keyword evidence="3" id="KW-0540">Nuclease</keyword>
<keyword evidence="8" id="KW-1185">Reference proteome</keyword>
<dbReference type="AlphaFoldDB" id="A0A8T1S8A5"/>
<evidence type="ECO:0000313" key="8">
    <source>
        <dbReference type="Proteomes" id="UP000765507"/>
    </source>
</evidence>
<keyword evidence="5" id="KW-0378">Hydrolase</keyword>
<dbReference type="Gene3D" id="2.30.30.850">
    <property type="match status" value="1"/>
</dbReference>
<dbReference type="Proteomes" id="UP000765507">
    <property type="component" value="Unassembled WGS sequence"/>
</dbReference>
<keyword evidence="1" id="KW-0808">Transferase</keyword>
<proteinExistence type="predicted"/>
<dbReference type="GO" id="GO:0016779">
    <property type="term" value="F:nucleotidyltransferase activity"/>
    <property type="evidence" value="ECO:0007669"/>
    <property type="project" value="UniProtKB-KW"/>
</dbReference>
<evidence type="ECO:0000313" key="7">
    <source>
        <dbReference type="EMBL" id="KAG6924925.1"/>
    </source>
</evidence>
<gene>
    <name evidence="7" type="ORF">G0U57_016105</name>
</gene>
<dbReference type="GO" id="GO:0004519">
    <property type="term" value="F:endonuclease activity"/>
    <property type="evidence" value="ECO:0007669"/>
    <property type="project" value="UniProtKB-KW"/>
</dbReference>
<keyword evidence="2" id="KW-0548">Nucleotidyltransferase</keyword>
<dbReference type="EMBL" id="JAHGAV010000512">
    <property type="protein sequence ID" value="KAG6924925.1"/>
    <property type="molecule type" value="Genomic_DNA"/>
</dbReference>
<evidence type="ECO:0000256" key="4">
    <source>
        <dbReference type="ARBA" id="ARBA00022759"/>
    </source>
</evidence>
<feature type="non-terminal residue" evidence="7">
    <location>
        <position position="54"/>
    </location>
</feature>
<organism evidence="7 8">
    <name type="scientific">Chelydra serpentina</name>
    <name type="common">Snapping turtle</name>
    <name type="synonym">Testudo serpentina</name>
    <dbReference type="NCBI Taxonomy" id="8475"/>
    <lineage>
        <taxon>Eukaryota</taxon>
        <taxon>Metazoa</taxon>
        <taxon>Chordata</taxon>
        <taxon>Craniata</taxon>
        <taxon>Vertebrata</taxon>
        <taxon>Euteleostomi</taxon>
        <taxon>Archelosauria</taxon>
        <taxon>Testudinata</taxon>
        <taxon>Testudines</taxon>
        <taxon>Cryptodira</taxon>
        <taxon>Durocryptodira</taxon>
        <taxon>Americhelydia</taxon>
        <taxon>Chelydroidea</taxon>
        <taxon>Chelydridae</taxon>
        <taxon>Chelydra</taxon>
    </lineage>
</organism>
<comment type="caution">
    <text evidence="7">The sequence shown here is derived from an EMBL/GenBank/DDBJ whole genome shotgun (WGS) entry which is preliminary data.</text>
</comment>
<sequence>MPLEDQVHLFRPGDFVWAKKFVRSDTLQPRFTGPHQVLLTTQTAVFLEGRKSWI</sequence>
<dbReference type="OrthoDB" id="9906983at2759"/>
<evidence type="ECO:0000256" key="5">
    <source>
        <dbReference type="ARBA" id="ARBA00022801"/>
    </source>
</evidence>